<dbReference type="NCBIfam" id="TIGR01496">
    <property type="entry name" value="DHPS"/>
    <property type="match status" value="1"/>
</dbReference>
<dbReference type="EC" id="2.5.1.15" evidence="4 9"/>
<dbReference type="SUPFAM" id="SSF51717">
    <property type="entry name" value="Dihydropteroate synthetase-like"/>
    <property type="match status" value="1"/>
</dbReference>
<keyword evidence="5 9" id="KW-0808">Transferase</keyword>
<comment type="function">
    <text evidence="9">Catalyzes the condensation of para-aminobenzoate (pABA) with 6-hydroxymethyl-7,8-dihydropterin diphosphate (DHPt-PP) to form 7,8-dihydropteroate (H2Pte), the immediate precursor of folate derivatives.</text>
</comment>
<comment type="similarity">
    <text evidence="9">Belongs to the DHPS family.</text>
</comment>
<evidence type="ECO:0000256" key="6">
    <source>
        <dbReference type="ARBA" id="ARBA00022723"/>
    </source>
</evidence>
<evidence type="ECO:0000256" key="1">
    <source>
        <dbReference type="ARBA" id="ARBA00000012"/>
    </source>
</evidence>
<keyword evidence="8 9" id="KW-0289">Folate biosynthesis</keyword>
<dbReference type="InterPro" id="IPR045031">
    <property type="entry name" value="DHP_synth-like"/>
</dbReference>
<keyword evidence="6 9" id="KW-0479">Metal-binding</keyword>
<evidence type="ECO:0000313" key="11">
    <source>
        <dbReference type="EMBL" id="QEH34097.1"/>
    </source>
</evidence>
<reference evidence="11 12" key="1">
    <citation type="submission" date="2019-08" db="EMBL/GenBank/DDBJ databases">
        <title>Deep-cultivation of Planctomycetes and their phenomic and genomic characterization uncovers novel biology.</title>
        <authorList>
            <person name="Wiegand S."/>
            <person name="Jogler M."/>
            <person name="Boedeker C."/>
            <person name="Pinto D."/>
            <person name="Vollmers J."/>
            <person name="Rivas-Marin E."/>
            <person name="Kohn T."/>
            <person name="Peeters S.H."/>
            <person name="Heuer A."/>
            <person name="Rast P."/>
            <person name="Oberbeckmann S."/>
            <person name="Bunk B."/>
            <person name="Jeske O."/>
            <person name="Meyerdierks A."/>
            <person name="Storesund J.E."/>
            <person name="Kallscheuer N."/>
            <person name="Luecker S."/>
            <person name="Lage O.M."/>
            <person name="Pohl T."/>
            <person name="Merkel B.J."/>
            <person name="Hornburger P."/>
            <person name="Mueller R.-W."/>
            <person name="Bruemmer F."/>
            <person name="Labrenz M."/>
            <person name="Spormann A.M."/>
            <person name="Op den Camp H."/>
            <person name="Overmann J."/>
            <person name="Amann R."/>
            <person name="Jetten M.S.M."/>
            <person name="Mascher T."/>
            <person name="Medema M.H."/>
            <person name="Devos D.P."/>
            <person name="Kaster A.-K."/>
            <person name="Ovreas L."/>
            <person name="Rohde M."/>
            <person name="Galperin M.Y."/>
            <person name="Jogler C."/>
        </authorList>
    </citation>
    <scope>NUCLEOTIDE SEQUENCE [LARGE SCALE GENOMIC DNA]</scope>
    <source>
        <strain evidence="11 12">OJF2</strain>
    </source>
</reference>
<keyword evidence="7 9" id="KW-0460">Magnesium</keyword>
<dbReference type="PANTHER" id="PTHR20941:SF1">
    <property type="entry name" value="FOLIC ACID SYNTHESIS PROTEIN FOL1"/>
    <property type="match status" value="1"/>
</dbReference>
<dbReference type="AlphaFoldDB" id="A0A5B9W1F9"/>
<comment type="cofactor">
    <cofactor evidence="2 9">
        <name>Mg(2+)</name>
        <dbReference type="ChEBI" id="CHEBI:18420"/>
    </cofactor>
</comment>
<dbReference type="EMBL" id="CP042997">
    <property type="protein sequence ID" value="QEH34097.1"/>
    <property type="molecule type" value="Genomic_DNA"/>
</dbReference>
<dbReference type="RefSeq" id="WP_246196523.1">
    <property type="nucleotide sequence ID" value="NZ_CP042997.1"/>
</dbReference>
<sequence length="283" mass="29324">MIEWKARGRAIVGAGDATPRIMGIVNVTPDSFSDGGRVSADAAARHALELVAEGASILDLGGESTRPGSEPVPADEELRRLLPVAESLATSAGVPLSIDTSKAEVARRLLGLGAAIVNDVTALRGDPAMAEVVAEAGAGVVLMHMKGDPRTMQLDPRYDDVVGEVLAFLEGRIEWCVARGIPRANIAVDPGIGFGKAFDHNLDLLRNLGRFASLGCAVVIGTSRKGFLGSITGRDVRGRAVASAVSSLAACEAGAAVARVHDVAAMSDAIKVWTAVRGWSEAR</sequence>
<dbReference type="CDD" id="cd00739">
    <property type="entry name" value="DHPS"/>
    <property type="match status" value="1"/>
</dbReference>
<dbReference type="InterPro" id="IPR006390">
    <property type="entry name" value="DHP_synth_dom"/>
</dbReference>
<comment type="pathway">
    <text evidence="3 9">Cofactor biosynthesis; tetrahydrofolate biosynthesis; 7,8-dihydrofolate from 2-amino-4-hydroxy-6-hydroxymethyl-7,8-dihydropteridine diphosphate and 4-aminobenzoate: step 1/2.</text>
</comment>
<evidence type="ECO:0000259" key="10">
    <source>
        <dbReference type="PROSITE" id="PS50972"/>
    </source>
</evidence>
<dbReference type="PROSITE" id="PS00792">
    <property type="entry name" value="DHPS_1"/>
    <property type="match status" value="1"/>
</dbReference>
<dbReference type="PROSITE" id="PS50972">
    <property type="entry name" value="PTERIN_BINDING"/>
    <property type="match status" value="1"/>
</dbReference>
<evidence type="ECO:0000256" key="7">
    <source>
        <dbReference type="ARBA" id="ARBA00022842"/>
    </source>
</evidence>
<evidence type="ECO:0000256" key="8">
    <source>
        <dbReference type="ARBA" id="ARBA00022909"/>
    </source>
</evidence>
<name>A0A5B9W1F9_9BACT</name>
<feature type="domain" description="Pterin-binding" evidence="10">
    <location>
        <begin position="19"/>
        <end position="271"/>
    </location>
</feature>
<dbReference type="GO" id="GO:0046872">
    <property type="term" value="F:metal ion binding"/>
    <property type="evidence" value="ECO:0007669"/>
    <property type="project" value="UniProtKB-KW"/>
</dbReference>
<evidence type="ECO:0000256" key="4">
    <source>
        <dbReference type="ARBA" id="ARBA00012458"/>
    </source>
</evidence>
<keyword evidence="12" id="KW-1185">Reference proteome</keyword>
<evidence type="ECO:0000256" key="5">
    <source>
        <dbReference type="ARBA" id="ARBA00022679"/>
    </source>
</evidence>
<dbReference type="KEGG" id="agv:OJF2_26310"/>
<protein>
    <recommendedName>
        <fullName evidence="4 9">Dihydropteroate synthase</fullName>
        <shortName evidence="9">DHPS</shortName>
        <ecNumber evidence="4 9">2.5.1.15</ecNumber>
    </recommendedName>
    <alternativeName>
        <fullName evidence="9">Dihydropteroate pyrophosphorylase</fullName>
    </alternativeName>
</protein>
<dbReference type="Proteomes" id="UP000324233">
    <property type="component" value="Chromosome"/>
</dbReference>
<dbReference type="PANTHER" id="PTHR20941">
    <property type="entry name" value="FOLATE SYNTHESIS PROTEINS"/>
    <property type="match status" value="1"/>
</dbReference>
<dbReference type="InterPro" id="IPR011005">
    <property type="entry name" value="Dihydropteroate_synth-like_sf"/>
</dbReference>
<comment type="catalytic activity">
    <reaction evidence="1">
        <text>(7,8-dihydropterin-6-yl)methyl diphosphate + 4-aminobenzoate = 7,8-dihydropteroate + diphosphate</text>
        <dbReference type="Rhea" id="RHEA:19949"/>
        <dbReference type="ChEBI" id="CHEBI:17836"/>
        <dbReference type="ChEBI" id="CHEBI:17839"/>
        <dbReference type="ChEBI" id="CHEBI:33019"/>
        <dbReference type="ChEBI" id="CHEBI:72950"/>
        <dbReference type="EC" id="2.5.1.15"/>
    </reaction>
</comment>
<proteinExistence type="inferred from homology"/>
<accession>A0A5B9W1F9</accession>
<dbReference type="GO" id="GO:0005829">
    <property type="term" value="C:cytosol"/>
    <property type="evidence" value="ECO:0007669"/>
    <property type="project" value="TreeGrafter"/>
</dbReference>
<evidence type="ECO:0000256" key="2">
    <source>
        <dbReference type="ARBA" id="ARBA00001946"/>
    </source>
</evidence>
<dbReference type="GO" id="GO:0004156">
    <property type="term" value="F:dihydropteroate synthase activity"/>
    <property type="evidence" value="ECO:0007669"/>
    <property type="project" value="UniProtKB-EC"/>
</dbReference>
<evidence type="ECO:0000313" key="12">
    <source>
        <dbReference type="Proteomes" id="UP000324233"/>
    </source>
</evidence>
<dbReference type="UniPathway" id="UPA00077">
    <property type="reaction ID" value="UER00156"/>
</dbReference>
<dbReference type="Pfam" id="PF00809">
    <property type="entry name" value="Pterin_bind"/>
    <property type="match status" value="1"/>
</dbReference>
<dbReference type="InterPro" id="IPR000489">
    <property type="entry name" value="Pterin-binding_dom"/>
</dbReference>
<dbReference type="PROSITE" id="PS00793">
    <property type="entry name" value="DHPS_2"/>
    <property type="match status" value="1"/>
</dbReference>
<evidence type="ECO:0000256" key="3">
    <source>
        <dbReference type="ARBA" id="ARBA00004763"/>
    </source>
</evidence>
<gene>
    <name evidence="11" type="primary">folP</name>
    <name evidence="11" type="ORF">OJF2_26310</name>
</gene>
<organism evidence="11 12">
    <name type="scientific">Aquisphaera giovannonii</name>
    <dbReference type="NCBI Taxonomy" id="406548"/>
    <lineage>
        <taxon>Bacteria</taxon>
        <taxon>Pseudomonadati</taxon>
        <taxon>Planctomycetota</taxon>
        <taxon>Planctomycetia</taxon>
        <taxon>Isosphaerales</taxon>
        <taxon>Isosphaeraceae</taxon>
        <taxon>Aquisphaera</taxon>
    </lineage>
</organism>
<evidence type="ECO:0000256" key="9">
    <source>
        <dbReference type="RuleBase" id="RU361205"/>
    </source>
</evidence>
<dbReference type="Gene3D" id="3.20.20.20">
    <property type="entry name" value="Dihydropteroate synthase-like"/>
    <property type="match status" value="1"/>
</dbReference>
<dbReference type="GO" id="GO:0046654">
    <property type="term" value="P:tetrahydrofolate biosynthetic process"/>
    <property type="evidence" value="ECO:0007669"/>
    <property type="project" value="UniProtKB-UniPathway"/>
</dbReference>
<dbReference type="GO" id="GO:0046656">
    <property type="term" value="P:folic acid biosynthetic process"/>
    <property type="evidence" value="ECO:0007669"/>
    <property type="project" value="UniProtKB-KW"/>
</dbReference>